<feature type="region of interest" description="Disordered" evidence="1">
    <location>
        <begin position="402"/>
        <end position="424"/>
    </location>
</feature>
<organism evidence="2 3">
    <name type="scientific">Streptomyces mirabilis</name>
    <dbReference type="NCBI Taxonomy" id="68239"/>
    <lineage>
        <taxon>Bacteria</taxon>
        <taxon>Bacillati</taxon>
        <taxon>Actinomycetota</taxon>
        <taxon>Actinomycetes</taxon>
        <taxon>Kitasatosporales</taxon>
        <taxon>Streptomycetaceae</taxon>
        <taxon>Streptomyces</taxon>
    </lineage>
</organism>
<evidence type="ECO:0000313" key="2">
    <source>
        <dbReference type="EMBL" id="SFG42952.1"/>
    </source>
</evidence>
<dbReference type="EMBL" id="FONR01000020">
    <property type="protein sequence ID" value="SFG42952.1"/>
    <property type="molecule type" value="Genomic_DNA"/>
</dbReference>
<feature type="region of interest" description="Disordered" evidence="1">
    <location>
        <begin position="1"/>
        <end position="28"/>
    </location>
</feature>
<reference evidence="2 3" key="1">
    <citation type="submission" date="2016-10" db="EMBL/GenBank/DDBJ databases">
        <authorList>
            <person name="de Groot N.N."/>
        </authorList>
    </citation>
    <scope>NUCLEOTIDE SEQUENCE [LARGE SCALE GENOMIC DNA]</scope>
    <source>
        <strain evidence="2 3">OK461</strain>
    </source>
</reference>
<dbReference type="SUPFAM" id="SSF48239">
    <property type="entry name" value="Terpenoid cyclases/Protein prenyltransferases"/>
    <property type="match status" value="1"/>
</dbReference>
<dbReference type="Proteomes" id="UP000181942">
    <property type="component" value="Unassembled WGS sequence"/>
</dbReference>
<dbReference type="RefSeq" id="WP_075031893.1">
    <property type="nucleotide sequence ID" value="NZ_FONR01000020.1"/>
</dbReference>
<dbReference type="InterPro" id="IPR008930">
    <property type="entry name" value="Terpenoid_cyclase/PrenylTrfase"/>
</dbReference>
<sequence length="424" mass="45793">MPPGSPIDPSPRDRFGPDDHAPGNRFGSPLEATDVLALADRLFRWADDRDWAGPDPYDGLTGPLGRLAVHRVLRQGLLQTVKRSRIDLRPVLGIHPLRTATAAGTAAGACARLSASPVWRERALRLGRSAAAEQSSGRHAGLWRYEFDVQTRWAYYPASVPNLVATTFCADGCLDTGTLDDEAVRSLAHGLLEHLHNGEFFTYTPASDVLVHNANLMGAALAARLARTGTLPGALADRLDDAARGAVEVSLNSQRPDGSWPYGRGPRLDWVDGFHTGYVLLRLERAGTLLGMDVRVPLERGANHYLRDLFDGPLPRYFAGGRTRRDPNNDATAVRMAAWAAERGFAATDFAYAVLAAVVDRYPGLGTGTPPGAASGNRPLWESPRWSIAPLLDALTALHTVLPARNTPPSPRRPPADQPSARTV</sequence>
<feature type="compositionally biased region" description="Pro residues" evidence="1">
    <location>
        <begin position="406"/>
        <end position="417"/>
    </location>
</feature>
<protein>
    <recommendedName>
        <fullName evidence="4">Prenyltransferase and squalene oxidase repeat-containing protein</fullName>
    </recommendedName>
</protein>
<dbReference type="AlphaFoldDB" id="A0A1I2RQZ8"/>
<gene>
    <name evidence="2" type="ORF">SAMN02787118_120136</name>
</gene>
<proteinExistence type="predicted"/>
<evidence type="ECO:0000256" key="1">
    <source>
        <dbReference type="SAM" id="MobiDB-lite"/>
    </source>
</evidence>
<accession>A0A1I2RQZ8</accession>
<evidence type="ECO:0008006" key="4">
    <source>
        <dbReference type="Google" id="ProtNLM"/>
    </source>
</evidence>
<evidence type="ECO:0000313" key="3">
    <source>
        <dbReference type="Proteomes" id="UP000181942"/>
    </source>
</evidence>
<feature type="compositionally biased region" description="Basic and acidic residues" evidence="1">
    <location>
        <begin position="10"/>
        <end position="22"/>
    </location>
</feature>
<name>A0A1I2RQZ8_9ACTN</name>
<dbReference type="OrthoDB" id="9788790at2"/>